<dbReference type="PROSITE" id="PS50965">
    <property type="entry name" value="NERD"/>
    <property type="match status" value="1"/>
</dbReference>
<dbReference type="Pfam" id="PF08378">
    <property type="entry name" value="NERD"/>
    <property type="match status" value="1"/>
</dbReference>
<accession>A0A372LP59</accession>
<protein>
    <submittedName>
        <fullName evidence="2">NERD domain-containing protein</fullName>
    </submittedName>
</protein>
<name>A0A372LP59_9BACI</name>
<comment type="caution">
    <text evidence="2">The sequence shown here is derived from an EMBL/GenBank/DDBJ whole genome shotgun (WGS) entry which is preliminary data.</text>
</comment>
<dbReference type="OrthoDB" id="2164794at2"/>
<keyword evidence="3" id="KW-1185">Reference proteome</keyword>
<sequence length="301" mass="35031">MIIKSRSEPRELTLMRYLKTRKDLSANDENYFSTLEKGFKGEQMCDVWLGNLSDSWLIINDLCLERNNTVFQIDTLLVSHDIIHLIEVKNYEGDFYIEDEKWYSTSKSEIKNPLLQLKRSESLFRQILKDLGFTSQLEAHVIFINPEFHLYQAPLNLPIIFPAQLNRFKNKLNLKSPKLKDKHIRFAEQLVSCHLTESPYTRLSSYSYDLLEKGMPCAICTAFITELTGGLMVCNNCSCKEGVSSAVKRCVDEFQILFPDRKITTNVIQDWCKIIQSQKTIRRVLQKNFKSVGVGRSRYYV</sequence>
<gene>
    <name evidence="2" type="ORF">D0469_09250</name>
</gene>
<organism evidence="2 3">
    <name type="scientific">Peribacillus saganii</name>
    <dbReference type="NCBI Taxonomy" id="2303992"/>
    <lineage>
        <taxon>Bacteria</taxon>
        <taxon>Bacillati</taxon>
        <taxon>Bacillota</taxon>
        <taxon>Bacilli</taxon>
        <taxon>Bacillales</taxon>
        <taxon>Bacillaceae</taxon>
        <taxon>Peribacillus</taxon>
    </lineage>
</organism>
<reference evidence="2 3" key="1">
    <citation type="submission" date="2018-08" db="EMBL/GenBank/DDBJ databases">
        <title>Bacillus chawlae sp. nov., Bacillus glennii sp. nov., and Bacillus saganii sp. nov. Isolated from the Vehicle Assembly Building at Kennedy Space Center where the Viking Spacecraft were Assembled.</title>
        <authorList>
            <person name="Seuylemezian A."/>
            <person name="Vaishampayan P."/>
        </authorList>
    </citation>
    <scope>NUCLEOTIDE SEQUENCE [LARGE SCALE GENOMIC DNA]</scope>
    <source>
        <strain evidence="2 3">V47-23a</strain>
    </source>
</reference>
<evidence type="ECO:0000313" key="3">
    <source>
        <dbReference type="Proteomes" id="UP000264541"/>
    </source>
</evidence>
<feature type="domain" description="NERD" evidence="1">
    <location>
        <begin position="37"/>
        <end position="147"/>
    </location>
</feature>
<evidence type="ECO:0000259" key="1">
    <source>
        <dbReference type="PROSITE" id="PS50965"/>
    </source>
</evidence>
<dbReference type="EMBL" id="QVTE01000024">
    <property type="protein sequence ID" value="RFU69541.1"/>
    <property type="molecule type" value="Genomic_DNA"/>
</dbReference>
<dbReference type="Proteomes" id="UP000264541">
    <property type="component" value="Unassembled WGS sequence"/>
</dbReference>
<dbReference type="RefSeq" id="WP_117326466.1">
    <property type="nucleotide sequence ID" value="NZ_QVTE01000024.1"/>
</dbReference>
<dbReference type="InterPro" id="IPR011528">
    <property type="entry name" value="NERD"/>
</dbReference>
<dbReference type="AlphaFoldDB" id="A0A372LP59"/>
<evidence type="ECO:0000313" key="2">
    <source>
        <dbReference type="EMBL" id="RFU69541.1"/>
    </source>
</evidence>
<proteinExistence type="predicted"/>